<name>A0A0F2DSY2_9STRE</name>
<dbReference type="Proteomes" id="UP000033489">
    <property type="component" value="Unassembled WGS sequence"/>
</dbReference>
<gene>
    <name evidence="1" type="ORF">TZ94_01574</name>
</gene>
<comment type="caution">
    <text evidence="1">The sequence shown here is derived from an EMBL/GenBank/DDBJ whole genome shotgun (WGS) entry which is preliminary data.</text>
</comment>
<proteinExistence type="predicted"/>
<protein>
    <submittedName>
        <fullName evidence="1">Uncharacterized protein</fullName>
    </submittedName>
</protein>
<sequence length="110" mass="11457">MQPRFTVGILVLQAEGLVSTVRYSGFLFQTAPTSVVAKPNQIAVLIGHFSWDTDLIAVEVVGLLAAFAFEGITFYGNAAVNGGQIAVAKIDFSKQQPCAAVGGGDLVEVG</sequence>
<reference evidence="1 2" key="1">
    <citation type="submission" date="2015-02" db="EMBL/GenBank/DDBJ databases">
        <title>Evolution of amylase-binding proteins of oral streptococcal species.</title>
        <authorList>
            <person name="Haase E.M."/>
        </authorList>
    </citation>
    <scope>NUCLEOTIDE SEQUENCE [LARGE SCALE GENOMIC DNA]</scope>
    <source>
        <strain evidence="1 2">UC921A</strain>
    </source>
</reference>
<dbReference type="EMBL" id="JYGT01000010">
    <property type="protein sequence ID" value="KJQ74053.1"/>
    <property type="molecule type" value="Genomic_DNA"/>
</dbReference>
<organism evidence="1 2">
    <name type="scientific">Streptococcus infantis</name>
    <dbReference type="NCBI Taxonomy" id="68892"/>
    <lineage>
        <taxon>Bacteria</taxon>
        <taxon>Bacillati</taxon>
        <taxon>Bacillota</taxon>
        <taxon>Bacilli</taxon>
        <taxon>Lactobacillales</taxon>
        <taxon>Streptococcaceae</taxon>
        <taxon>Streptococcus</taxon>
    </lineage>
</organism>
<dbReference type="PATRIC" id="fig|28037.216.peg.1541"/>
<accession>A0A0F2DSY2</accession>
<evidence type="ECO:0000313" key="2">
    <source>
        <dbReference type="Proteomes" id="UP000033489"/>
    </source>
</evidence>
<evidence type="ECO:0000313" key="1">
    <source>
        <dbReference type="EMBL" id="KJQ74053.1"/>
    </source>
</evidence>
<dbReference type="AlphaFoldDB" id="A0A0F2DSY2"/>